<comment type="caution">
    <text evidence="8">The sequence shown here is derived from an EMBL/GenBank/DDBJ whole genome shotgun (WGS) entry which is preliminary data.</text>
</comment>
<evidence type="ECO:0000256" key="2">
    <source>
        <dbReference type="ARBA" id="ARBA00012418"/>
    </source>
</evidence>
<dbReference type="GO" id="GO:0006351">
    <property type="term" value="P:DNA-templated transcription"/>
    <property type="evidence" value="ECO:0007669"/>
    <property type="project" value="InterPro"/>
</dbReference>
<reference evidence="8" key="2">
    <citation type="journal article" date="2014" name="ISME J.">
        <title>Microbial stratification in low pH oxic and suboxic macroscopic growths along an acid mine drainage.</title>
        <authorList>
            <person name="Mendez-Garcia C."/>
            <person name="Mesa V."/>
            <person name="Sprenger R.R."/>
            <person name="Richter M."/>
            <person name="Diez M.S."/>
            <person name="Solano J."/>
            <person name="Bargiela R."/>
            <person name="Golyshina O.V."/>
            <person name="Manteca A."/>
            <person name="Ramos J.L."/>
            <person name="Gallego J.R."/>
            <person name="Llorente I."/>
            <person name="Martins Dos Santos V.A."/>
            <person name="Jensen O.N."/>
            <person name="Pelaez A.I."/>
            <person name="Sanchez J."/>
            <person name="Ferrer M."/>
        </authorList>
    </citation>
    <scope>NUCLEOTIDE SEQUENCE</scope>
</reference>
<dbReference type="GO" id="GO:0003899">
    <property type="term" value="F:DNA-directed RNA polymerase activity"/>
    <property type="evidence" value="ECO:0007669"/>
    <property type="project" value="UniProtKB-EC"/>
</dbReference>
<sequence>MQERNSMIEPPIETLLEKTGSKFSLVIVAAQRGRQINDYFSKLGQGMGDVLPPQVTSASHTALSMAFEEIAQGKLEFVDTVDAVDTATKDE</sequence>
<dbReference type="Pfam" id="PF01192">
    <property type="entry name" value="RNA_pol_Rpb6"/>
    <property type="match status" value="1"/>
</dbReference>
<dbReference type="HAMAP" id="MF_00366">
    <property type="entry name" value="RNApol_bact_RpoZ"/>
    <property type="match status" value="1"/>
</dbReference>
<protein>
    <recommendedName>
        <fullName evidence="2">DNA-directed RNA polymerase</fullName>
        <ecNumber evidence="2">2.7.7.6</ecNumber>
    </recommendedName>
</protein>
<evidence type="ECO:0000256" key="7">
    <source>
        <dbReference type="ARBA" id="ARBA00048552"/>
    </source>
</evidence>
<organism evidence="8">
    <name type="scientific">mine drainage metagenome</name>
    <dbReference type="NCBI Taxonomy" id="410659"/>
    <lineage>
        <taxon>unclassified sequences</taxon>
        <taxon>metagenomes</taxon>
        <taxon>ecological metagenomes</taxon>
    </lineage>
</organism>
<dbReference type="EC" id="2.7.7.6" evidence="2"/>
<comment type="similarity">
    <text evidence="1">Belongs to the RNA polymerase subunit omega family.</text>
</comment>
<name>T0ZJ74_9ZZZZ</name>
<evidence type="ECO:0000256" key="1">
    <source>
        <dbReference type="ARBA" id="ARBA00006711"/>
    </source>
</evidence>
<comment type="catalytic activity">
    <reaction evidence="7">
        <text>RNA(n) + a ribonucleoside 5'-triphosphate = RNA(n+1) + diphosphate</text>
        <dbReference type="Rhea" id="RHEA:21248"/>
        <dbReference type="Rhea" id="RHEA-COMP:14527"/>
        <dbReference type="Rhea" id="RHEA-COMP:17342"/>
        <dbReference type="ChEBI" id="CHEBI:33019"/>
        <dbReference type="ChEBI" id="CHEBI:61557"/>
        <dbReference type="ChEBI" id="CHEBI:140395"/>
        <dbReference type="EC" id="2.7.7.6"/>
    </reaction>
</comment>
<dbReference type="EMBL" id="AUZZ01010452">
    <property type="protein sequence ID" value="EQD29880.1"/>
    <property type="molecule type" value="Genomic_DNA"/>
</dbReference>
<dbReference type="NCBIfam" id="TIGR00690">
    <property type="entry name" value="rpoZ"/>
    <property type="match status" value="1"/>
</dbReference>
<keyword evidence="3" id="KW-0240">DNA-directed RNA polymerase</keyword>
<dbReference type="InterPro" id="IPR006110">
    <property type="entry name" value="Pol_omega/Rpo6/RPB6"/>
</dbReference>
<evidence type="ECO:0000256" key="6">
    <source>
        <dbReference type="ARBA" id="ARBA00023163"/>
    </source>
</evidence>
<gene>
    <name evidence="8" type="ORF">B2A_14399</name>
</gene>
<dbReference type="PANTHER" id="PTHR34476:SF1">
    <property type="entry name" value="DNA-DIRECTED RNA POLYMERASE SUBUNIT OMEGA"/>
    <property type="match status" value="1"/>
</dbReference>
<keyword evidence="5" id="KW-0548">Nucleotidyltransferase</keyword>
<evidence type="ECO:0000256" key="5">
    <source>
        <dbReference type="ARBA" id="ARBA00022695"/>
    </source>
</evidence>
<evidence type="ECO:0000256" key="4">
    <source>
        <dbReference type="ARBA" id="ARBA00022679"/>
    </source>
</evidence>
<dbReference type="InterPro" id="IPR036161">
    <property type="entry name" value="RPB6/omega-like_sf"/>
</dbReference>
<dbReference type="GO" id="GO:0003677">
    <property type="term" value="F:DNA binding"/>
    <property type="evidence" value="ECO:0007669"/>
    <property type="project" value="InterPro"/>
</dbReference>
<dbReference type="PANTHER" id="PTHR34476">
    <property type="entry name" value="DNA-DIRECTED RNA POLYMERASE SUBUNIT OMEGA"/>
    <property type="match status" value="1"/>
</dbReference>
<dbReference type="SUPFAM" id="SSF63562">
    <property type="entry name" value="RPB6/omega subunit-like"/>
    <property type="match status" value="1"/>
</dbReference>
<keyword evidence="4" id="KW-0808">Transferase</keyword>
<proteinExistence type="inferred from homology"/>
<dbReference type="SMART" id="SM01409">
    <property type="entry name" value="RNA_pol_Rpb6"/>
    <property type="match status" value="1"/>
</dbReference>
<dbReference type="AlphaFoldDB" id="T0ZJ74"/>
<dbReference type="GO" id="GO:0000428">
    <property type="term" value="C:DNA-directed RNA polymerase complex"/>
    <property type="evidence" value="ECO:0007669"/>
    <property type="project" value="UniProtKB-KW"/>
</dbReference>
<reference evidence="8" key="1">
    <citation type="submission" date="2013-08" db="EMBL/GenBank/DDBJ databases">
        <authorList>
            <person name="Mendez C."/>
            <person name="Richter M."/>
            <person name="Ferrer M."/>
            <person name="Sanchez J."/>
        </authorList>
    </citation>
    <scope>NUCLEOTIDE SEQUENCE</scope>
</reference>
<evidence type="ECO:0000256" key="3">
    <source>
        <dbReference type="ARBA" id="ARBA00022478"/>
    </source>
</evidence>
<accession>T0ZJ74</accession>
<keyword evidence="6" id="KW-0804">Transcription</keyword>
<dbReference type="Gene3D" id="3.90.940.10">
    <property type="match status" value="1"/>
</dbReference>
<dbReference type="InterPro" id="IPR003716">
    <property type="entry name" value="DNA-dir_RNA_pol_omega"/>
</dbReference>
<evidence type="ECO:0000313" key="8">
    <source>
        <dbReference type="EMBL" id="EQD29880.1"/>
    </source>
</evidence>